<dbReference type="RefSeq" id="WP_147890653.1">
    <property type="nucleotide sequence ID" value="NZ_VRTS01000001.1"/>
</dbReference>
<feature type="active site" description="Charge relay system" evidence="7">
    <location>
        <position position="150"/>
    </location>
</feature>
<sequence>MASFETISEQRCFGGVQGFYRMASGECGLPMRFAAYQPPQAANGPVPVLYFLAGLTCTEETFVIKAGAQRMAAELGLMLVCPDTSPRDTGIEGAADDWEFGEGAGFYVDADQPPFSRHFRMYSHVAAELPALVEESFPAAEGRAGIFGHSMGGHGALVVGLRNPKRFRSISAFAPIVAPSRVPWGMKAFPRYLGPQREAWLAYDACELVRREAVDSTILVDQGEQDQFLARQLRPELFEEACANAGQSLVLRRHAGYDHSYYFIQSFVEDHLRHHAGILHA</sequence>
<comment type="similarity">
    <text evidence="1 8">Belongs to the esterase D family.</text>
</comment>
<dbReference type="Pfam" id="PF00756">
    <property type="entry name" value="Esterase"/>
    <property type="match status" value="1"/>
</dbReference>
<dbReference type="PANTHER" id="PTHR10061:SF0">
    <property type="entry name" value="S-FORMYLGLUTATHIONE HYDROLASE"/>
    <property type="match status" value="1"/>
</dbReference>
<dbReference type="EC" id="3.1.2.12" evidence="2 6"/>
<evidence type="ECO:0000256" key="4">
    <source>
        <dbReference type="ARBA" id="ARBA00022801"/>
    </source>
</evidence>
<evidence type="ECO:0000256" key="8">
    <source>
        <dbReference type="RuleBase" id="RU363068"/>
    </source>
</evidence>
<dbReference type="OrthoDB" id="9782200at2"/>
<dbReference type="NCBIfam" id="TIGR02821">
    <property type="entry name" value="fghA_ester_D"/>
    <property type="match status" value="1"/>
</dbReference>
<comment type="caution">
    <text evidence="9">The sequence shown here is derived from an EMBL/GenBank/DDBJ whole genome shotgun (WGS) entry which is preliminary data.</text>
</comment>
<keyword evidence="3 8" id="KW-0719">Serine esterase</keyword>
<dbReference type="EMBL" id="VRTS01000001">
    <property type="protein sequence ID" value="TXK65980.1"/>
    <property type="molecule type" value="Genomic_DNA"/>
</dbReference>
<dbReference type="FunFam" id="3.40.50.1820:FF:000002">
    <property type="entry name" value="S-formylglutathione hydrolase"/>
    <property type="match status" value="1"/>
</dbReference>
<name>A0A5C8KXL0_9GAMM</name>
<dbReference type="Gene3D" id="3.40.50.1820">
    <property type="entry name" value="alpha/beta hydrolase"/>
    <property type="match status" value="1"/>
</dbReference>
<keyword evidence="10" id="KW-1185">Reference proteome</keyword>
<comment type="catalytic activity">
    <reaction evidence="5 8">
        <text>S-formylglutathione + H2O = formate + glutathione + H(+)</text>
        <dbReference type="Rhea" id="RHEA:14961"/>
        <dbReference type="ChEBI" id="CHEBI:15377"/>
        <dbReference type="ChEBI" id="CHEBI:15378"/>
        <dbReference type="ChEBI" id="CHEBI:15740"/>
        <dbReference type="ChEBI" id="CHEBI:57688"/>
        <dbReference type="ChEBI" id="CHEBI:57925"/>
        <dbReference type="EC" id="3.1.2.12"/>
    </reaction>
</comment>
<gene>
    <name evidence="9" type="primary">fghA</name>
    <name evidence="9" type="ORF">FU658_02670</name>
</gene>
<dbReference type="Proteomes" id="UP000321248">
    <property type="component" value="Unassembled WGS sequence"/>
</dbReference>
<dbReference type="InterPro" id="IPR000801">
    <property type="entry name" value="Esterase-like"/>
</dbReference>
<accession>A0A5C8KXL0</accession>
<dbReference type="GO" id="GO:0018738">
    <property type="term" value="F:S-formylglutathione hydrolase activity"/>
    <property type="evidence" value="ECO:0007669"/>
    <property type="project" value="UniProtKB-UniRule"/>
</dbReference>
<evidence type="ECO:0000313" key="9">
    <source>
        <dbReference type="EMBL" id="TXK65980.1"/>
    </source>
</evidence>
<dbReference type="GO" id="GO:0046294">
    <property type="term" value="P:formaldehyde catabolic process"/>
    <property type="evidence" value="ECO:0007669"/>
    <property type="project" value="InterPro"/>
</dbReference>
<keyword evidence="4 8" id="KW-0378">Hydrolase</keyword>
<evidence type="ECO:0000256" key="2">
    <source>
        <dbReference type="ARBA" id="ARBA00012479"/>
    </source>
</evidence>
<protein>
    <recommendedName>
        <fullName evidence="2 6">S-formylglutathione hydrolase</fullName>
        <ecNumber evidence="2 6">3.1.2.12</ecNumber>
    </recommendedName>
</protein>
<feature type="active site" description="Charge relay system" evidence="7">
    <location>
        <position position="226"/>
    </location>
</feature>
<reference evidence="9 10" key="1">
    <citation type="submission" date="2019-08" db="EMBL/GenBank/DDBJ databases">
        <authorList>
            <person name="Karlyshev A.V."/>
        </authorList>
    </citation>
    <scope>NUCLEOTIDE SEQUENCE [LARGE SCALE GENOMIC DNA]</scope>
    <source>
        <strain evidence="9 10">Alg18-2.2</strain>
    </source>
</reference>
<organism evidence="9 10">
    <name type="scientific">Alkalisalibacterium limincola</name>
    <dbReference type="NCBI Taxonomy" id="2699169"/>
    <lineage>
        <taxon>Bacteria</taxon>
        <taxon>Pseudomonadati</taxon>
        <taxon>Pseudomonadota</taxon>
        <taxon>Gammaproteobacteria</taxon>
        <taxon>Lysobacterales</taxon>
        <taxon>Lysobacteraceae</taxon>
        <taxon>Alkalisalibacterium</taxon>
    </lineage>
</organism>
<proteinExistence type="inferred from homology"/>
<evidence type="ECO:0000256" key="3">
    <source>
        <dbReference type="ARBA" id="ARBA00022487"/>
    </source>
</evidence>
<feature type="active site" description="Charge relay system" evidence="7">
    <location>
        <position position="259"/>
    </location>
</feature>
<evidence type="ECO:0000256" key="1">
    <source>
        <dbReference type="ARBA" id="ARBA00005622"/>
    </source>
</evidence>
<comment type="function">
    <text evidence="8">Serine hydrolase involved in the detoxification of formaldehyde.</text>
</comment>
<dbReference type="GO" id="GO:0005829">
    <property type="term" value="C:cytosol"/>
    <property type="evidence" value="ECO:0007669"/>
    <property type="project" value="TreeGrafter"/>
</dbReference>
<evidence type="ECO:0000256" key="5">
    <source>
        <dbReference type="ARBA" id="ARBA00047590"/>
    </source>
</evidence>
<evidence type="ECO:0000256" key="6">
    <source>
        <dbReference type="NCBIfam" id="TIGR02821"/>
    </source>
</evidence>
<dbReference type="SUPFAM" id="SSF53474">
    <property type="entry name" value="alpha/beta-Hydrolases"/>
    <property type="match status" value="1"/>
</dbReference>
<evidence type="ECO:0000313" key="10">
    <source>
        <dbReference type="Proteomes" id="UP000321248"/>
    </source>
</evidence>
<dbReference type="GO" id="GO:0052689">
    <property type="term" value="F:carboxylic ester hydrolase activity"/>
    <property type="evidence" value="ECO:0007669"/>
    <property type="project" value="UniProtKB-KW"/>
</dbReference>
<evidence type="ECO:0000256" key="7">
    <source>
        <dbReference type="PIRSR" id="PIRSR614186-1"/>
    </source>
</evidence>
<dbReference type="InterPro" id="IPR014186">
    <property type="entry name" value="S-formylglutathione_hydrol"/>
</dbReference>
<dbReference type="PANTHER" id="PTHR10061">
    <property type="entry name" value="S-FORMYLGLUTATHIONE HYDROLASE"/>
    <property type="match status" value="1"/>
</dbReference>
<dbReference type="InterPro" id="IPR029058">
    <property type="entry name" value="AB_hydrolase_fold"/>
</dbReference>
<dbReference type="AlphaFoldDB" id="A0A5C8KXL0"/>